<evidence type="ECO:0000256" key="1">
    <source>
        <dbReference type="ARBA" id="ARBA00005854"/>
    </source>
</evidence>
<name>A0ABP7R4Z4_9BURK</name>
<dbReference type="Pfam" id="PF02826">
    <property type="entry name" value="2-Hacid_dh_C"/>
    <property type="match status" value="1"/>
</dbReference>
<sequence>MNIIILDDYQDSVRKLQCAERLQNYPAKVYTNTVKGLGQLAVRLRDADIIVLIRERTHLPRQLLEKLPRLKLIAQTGRVGGHIDLATCTERGIAVAEGVGSPVAPAELTWALIMAAMRRLPQYITNLKHGAWQQSGLRAASMPPNFGLGMVLRGKTLGIWGYGRIGQIVAGYGRAFGMNVCVWGSEASRARALADGLQAASNRGDFFSNCDVISLHLRLTDTTRGMVTLEDLSCMKPTALLVNTSRAELLENDALITALNRGRPGMAAIDVFESEPILQGHALLRLENCICTPHIGYVERDNYELYFGAAFDNVVNFIKGRPTNIVNPGALQVRR</sequence>
<evidence type="ECO:0000259" key="6">
    <source>
        <dbReference type="Pfam" id="PF02826"/>
    </source>
</evidence>
<feature type="domain" description="D-isomer specific 2-hydroxyacid dehydrogenase catalytic" evidence="5">
    <location>
        <begin position="32"/>
        <end position="327"/>
    </location>
</feature>
<reference evidence="8" key="1">
    <citation type="journal article" date="2019" name="Int. J. Syst. Evol. Microbiol.">
        <title>The Global Catalogue of Microorganisms (GCM) 10K type strain sequencing project: providing services to taxonomists for standard genome sequencing and annotation.</title>
        <authorList>
            <consortium name="The Broad Institute Genomics Platform"/>
            <consortium name="The Broad Institute Genome Sequencing Center for Infectious Disease"/>
            <person name="Wu L."/>
            <person name="Ma J."/>
        </authorList>
    </citation>
    <scope>NUCLEOTIDE SEQUENCE [LARGE SCALE GENOMIC DNA]</scope>
    <source>
        <strain evidence="8">JCM 17561</strain>
    </source>
</reference>
<dbReference type="PANTHER" id="PTHR42789">
    <property type="entry name" value="D-ISOMER SPECIFIC 2-HYDROXYACID DEHYDROGENASE FAMILY PROTEIN (AFU_ORTHOLOGUE AFUA_6G10090)"/>
    <property type="match status" value="1"/>
</dbReference>
<dbReference type="InterPro" id="IPR050857">
    <property type="entry name" value="D-2-hydroxyacid_DH"/>
</dbReference>
<dbReference type="Pfam" id="PF00389">
    <property type="entry name" value="2-Hacid_dh"/>
    <property type="match status" value="1"/>
</dbReference>
<dbReference type="InterPro" id="IPR006140">
    <property type="entry name" value="D-isomer_DH_NAD-bd"/>
</dbReference>
<comment type="caution">
    <text evidence="7">The sequence shown here is derived from an EMBL/GenBank/DDBJ whole genome shotgun (WGS) entry which is preliminary data.</text>
</comment>
<dbReference type="SUPFAM" id="SSF52283">
    <property type="entry name" value="Formate/glycerate dehydrogenase catalytic domain-like"/>
    <property type="match status" value="1"/>
</dbReference>
<dbReference type="Proteomes" id="UP001501627">
    <property type="component" value="Unassembled WGS sequence"/>
</dbReference>
<keyword evidence="8" id="KW-1185">Reference proteome</keyword>
<dbReference type="RefSeq" id="WP_103043704.1">
    <property type="nucleotide sequence ID" value="NZ_BAABBP010000010.1"/>
</dbReference>
<organism evidence="7 8">
    <name type="scientific">Comamonas faecalis</name>
    <dbReference type="NCBI Taxonomy" id="1387849"/>
    <lineage>
        <taxon>Bacteria</taxon>
        <taxon>Pseudomonadati</taxon>
        <taxon>Pseudomonadota</taxon>
        <taxon>Betaproteobacteria</taxon>
        <taxon>Burkholderiales</taxon>
        <taxon>Comamonadaceae</taxon>
        <taxon>Comamonas</taxon>
    </lineage>
</organism>
<evidence type="ECO:0000313" key="8">
    <source>
        <dbReference type="Proteomes" id="UP001501627"/>
    </source>
</evidence>
<dbReference type="Gene3D" id="3.40.50.720">
    <property type="entry name" value="NAD(P)-binding Rossmann-like Domain"/>
    <property type="match status" value="2"/>
</dbReference>
<evidence type="ECO:0000313" key="7">
    <source>
        <dbReference type="EMBL" id="GAA3992481.1"/>
    </source>
</evidence>
<dbReference type="CDD" id="cd12169">
    <property type="entry name" value="PGDH_like_1"/>
    <property type="match status" value="1"/>
</dbReference>
<evidence type="ECO:0000256" key="3">
    <source>
        <dbReference type="ARBA" id="ARBA00023027"/>
    </source>
</evidence>
<accession>A0ABP7R4Z4</accession>
<dbReference type="EMBL" id="BAABBP010000010">
    <property type="protein sequence ID" value="GAA3992481.1"/>
    <property type="molecule type" value="Genomic_DNA"/>
</dbReference>
<comment type="similarity">
    <text evidence="1 4">Belongs to the D-isomer specific 2-hydroxyacid dehydrogenase family.</text>
</comment>
<protein>
    <submittedName>
        <fullName evidence="7">D-2-hydroxyacid dehydrogenase family protein</fullName>
    </submittedName>
</protein>
<dbReference type="PANTHER" id="PTHR42789:SF1">
    <property type="entry name" value="D-ISOMER SPECIFIC 2-HYDROXYACID DEHYDROGENASE FAMILY PROTEIN (AFU_ORTHOLOGUE AFUA_6G10090)"/>
    <property type="match status" value="1"/>
</dbReference>
<feature type="domain" description="D-isomer specific 2-hydroxyacid dehydrogenase NAD-binding" evidence="6">
    <location>
        <begin position="111"/>
        <end position="296"/>
    </location>
</feature>
<dbReference type="SUPFAM" id="SSF51735">
    <property type="entry name" value="NAD(P)-binding Rossmann-fold domains"/>
    <property type="match status" value="1"/>
</dbReference>
<keyword evidence="3" id="KW-0520">NAD</keyword>
<dbReference type="InterPro" id="IPR006139">
    <property type="entry name" value="D-isomer_2_OHA_DH_cat_dom"/>
</dbReference>
<keyword evidence="2 4" id="KW-0560">Oxidoreductase</keyword>
<evidence type="ECO:0000256" key="2">
    <source>
        <dbReference type="ARBA" id="ARBA00023002"/>
    </source>
</evidence>
<dbReference type="InterPro" id="IPR036291">
    <property type="entry name" value="NAD(P)-bd_dom_sf"/>
</dbReference>
<proteinExistence type="inferred from homology"/>
<evidence type="ECO:0000256" key="4">
    <source>
        <dbReference type="RuleBase" id="RU003719"/>
    </source>
</evidence>
<evidence type="ECO:0000259" key="5">
    <source>
        <dbReference type="Pfam" id="PF00389"/>
    </source>
</evidence>
<gene>
    <name evidence="7" type="ORF">GCM10022279_14660</name>
</gene>